<evidence type="ECO:0000256" key="8">
    <source>
        <dbReference type="SAM" id="SignalP"/>
    </source>
</evidence>
<sequence length="584" mass="65881">MRSARSLPFVLPRLALIVAALAGTGCDTRMGAGSYADVNDTPAGPDVVARFGQIDLTVDDLDRYVLSLPAKDRPAPGANLDAWYRLRARELVVDRVFLAEAKRLGRDQAPEFLQSREFARQQIQVELCLHNRLAEMPPFSKADLEAEFERHRDSFQKPERRLTFNLFRRASNPEAQSRAVQELTQLRDRILNGDNFSRLAREHSDSETRHKGGEIGWLERGTLPPAMDEIVFGLEEGVPSQPITTTDGVHVFFVQSLTPAREATLSEAMPVLRDRLQARRVEQLVKPIAEQDSRRIELPSREAFEALLKNSGGDQVLMSGDDFSLTVAAFRRKLSQVKQDRSVPVTEAWRYLQVLRTREQFRAVCASNDWIDQNRLTDSLQVWEEQVLIDRQRAASLLELAKQNEPRLLQYYNQNIEQFGPPLRWQLRRLRMSVNSQGFGELEQLVRPGTTLESLQARFGGEIAELPNQQQSDLRRISPVLPGVIAPLKVGQVSAPLRTQAGVEVFQLVEESEGSAPSFQEVKERVASTFVAHHAADLYQAFAEQLLEDRPIEFFAEPLARLVNAGLPDPDISAETLEQLLEAL</sequence>
<dbReference type="EC" id="5.2.1.8" evidence="3"/>
<dbReference type="PROSITE" id="PS50198">
    <property type="entry name" value="PPIC_PPIASE_2"/>
    <property type="match status" value="2"/>
</dbReference>
<name>A0AAW3ZPC8_9GAMM</name>
<dbReference type="EMBL" id="JACYTR010000024">
    <property type="protein sequence ID" value="MBD8526477.1"/>
    <property type="molecule type" value="Genomic_DNA"/>
</dbReference>
<dbReference type="PROSITE" id="PS01096">
    <property type="entry name" value="PPIC_PPIASE_1"/>
    <property type="match status" value="1"/>
</dbReference>
<protein>
    <recommendedName>
        <fullName evidence="3">peptidylprolyl isomerase</fullName>
        <ecNumber evidence="3">5.2.1.8</ecNumber>
    </recommendedName>
</protein>
<keyword evidence="6 7" id="KW-0413">Isomerase</keyword>
<keyword evidence="11" id="KW-1185">Reference proteome</keyword>
<dbReference type="InterPro" id="IPR027304">
    <property type="entry name" value="Trigger_fact/SurA_dom_sf"/>
</dbReference>
<dbReference type="InterPro" id="IPR050245">
    <property type="entry name" value="PrsA_foldase"/>
</dbReference>
<organism evidence="10 11">
    <name type="scientific">Pseudomarimonas arenosa</name>
    <dbReference type="NCBI Taxonomy" id="2774145"/>
    <lineage>
        <taxon>Bacteria</taxon>
        <taxon>Pseudomonadati</taxon>
        <taxon>Pseudomonadota</taxon>
        <taxon>Gammaproteobacteria</taxon>
        <taxon>Lysobacterales</taxon>
        <taxon>Lysobacteraceae</taxon>
        <taxon>Pseudomarimonas</taxon>
    </lineage>
</organism>
<dbReference type="AlphaFoldDB" id="A0AAW3ZPC8"/>
<dbReference type="InterPro" id="IPR046357">
    <property type="entry name" value="PPIase_dom_sf"/>
</dbReference>
<evidence type="ECO:0000313" key="11">
    <source>
        <dbReference type="Proteomes" id="UP000613768"/>
    </source>
</evidence>
<evidence type="ECO:0000256" key="6">
    <source>
        <dbReference type="ARBA" id="ARBA00023235"/>
    </source>
</evidence>
<dbReference type="PANTHER" id="PTHR47245:SF1">
    <property type="entry name" value="FOLDASE PROTEIN PRSA"/>
    <property type="match status" value="1"/>
</dbReference>
<evidence type="ECO:0000313" key="10">
    <source>
        <dbReference type="EMBL" id="MBD8526477.1"/>
    </source>
</evidence>
<evidence type="ECO:0000256" key="4">
    <source>
        <dbReference type="ARBA" id="ARBA00022729"/>
    </source>
</evidence>
<dbReference type="Gene3D" id="1.10.4030.10">
    <property type="entry name" value="Porin chaperone SurA, peptide-binding domain"/>
    <property type="match status" value="1"/>
</dbReference>
<dbReference type="SUPFAM" id="SSF109998">
    <property type="entry name" value="Triger factor/SurA peptide-binding domain-like"/>
    <property type="match status" value="1"/>
</dbReference>
<feature type="signal peptide" evidence="8">
    <location>
        <begin position="1"/>
        <end position="22"/>
    </location>
</feature>
<reference evidence="10 11" key="1">
    <citation type="submission" date="2020-09" db="EMBL/GenBank/DDBJ databases">
        <title>Pseudoxanthomonas sp. CAU 1598 isolated from sand of Yaerae Beach.</title>
        <authorList>
            <person name="Kim W."/>
        </authorList>
    </citation>
    <scope>NUCLEOTIDE SEQUENCE [LARGE SCALE GENOMIC DNA]</scope>
    <source>
        <strain evidence="10 11">CAU 1598</strain>
    </source>
</reference>
<keyword evidence="5 7" id="KW-0697">Rotamase</keyword>
<dbReference type="GO" id="GO:0003755">
    <property type="term" value="F:peptidyl-prolyl cis-trans isomerase activity"/>
    <property type="evidence" value="ECO:0007669"/>
    <property type="project" value="UniProtKB-KW"/>
</dbReference>
<evidence type="ECO:0000256" key="3">
    <source>
        <dbReference type="ARBA" id="ARBA00013194"/>
    </source>
</evidence>
<keyword evidence="4 8" id="KW-0732">Signal</keyword>
<feature type="domain" description="PpiC" evidence="9">
    <location>
        <begin position="389"/>
        <end position="510"/>
    </location>
</feature>
<accession>A0AAW3ZPC8</accession>
<feature type="domain" description="PpiC" evidence="9">
    <location>
        <begin position="158"/>
        <end position="256"/>
    </location>
</feature>
<comment type="caution">
    <text evidence="10">The sequence shown here is derived from an EMBL/GenBank/DDBJ whole genome shotgun (WGS) entry which is preliminary data.</text>
</comment>
<evidence type="ECO:0000256" key="7">
    <source>
        <dbReference type="PROSITE-ProRule" id="PRU00278"/>
    </source>
</evidence>
<evidence type="ECO:0000256" key="1">
    <source>
        <dbReference type="ARBA" id="ARBA00000971"/>
    </source>
</evidence>
<dbReference type="Pfam" id="PF00639">
    <property type="entry name" value="Rotamase"/>
    <property type="match status" value="1"/>
</dbReference>
<comment type="catalytic activity">
    <reaction evidence="1">
        <text>[protein]-peptidylproline (omega=180) = [protein]-peptidylproline (omega=0)</text>
        <dbReference type="Rhea" id="RHEA:16237"/>
        <dbReference type="Rhea" id="RHEA-COMP:10747"/>
        <dbReference type="Rhea" id="RHEA-COMP:10748"/>
        <dbReference type="ChEBI" id="CHEBI:83833"/>
        <dbReference type="ChEBI" id="CHEBI:83834"/>
        <dbReference type="EC" id="5.2.1.8"/>
    </reaction>
</comment>
<dbReference type="RefSeq" id="WP_192029899.1">
    <property type="nucleotide sequence ID" value="NZ_JACYTR010000024.1"/>
</dbReference>
<dbReference type="PANTHER" id="PTHR47245">
    <property type="entry name" value="PEPTIDYLPROLYL ISOMERASE"/>
    <property type="match status" value="1"/>
</dbReference>
<comment type="similarity">
    <text evidence="2">Belongs to the PpiC/parvulin rotamase family.</text>
</comment>
<dbReference type="InterPro" id="IPR023058">
    <property type="entry name" value="PPIase_PpiC_CS"/>
</dbReference>
<dbReference type="SUPFAM" id="SSF54534">
    <property type="entry name" value="FKBP-like"/>
    <property type="match status" value="1"/>
</dbReference>
<evidence type="ECO:0000256" key="2">
    <source>
        <dbReference type="ARBA" id="ARBA00007656"/>
    </source>
</evidence>
<dbReference type="PROSITE" id="PS51257">
    <property type="entry name" value="PROKAR_LIPOPROTEIN"/>
    <property type="match status" value="1"/>
</dbReference>
<evidence type="ECO:0000256" key="5">
    <source>
        <dbReference type="ARBA" id="ARBA00023110"/>
    </source>
</evidence>
<feature type="chain" id="PRO_5043811734" description="peptidylprolyl isomerase" evidence="8">
    <location>
        <begin position="23"/>
        <end position="584"/>
    </location>
</feature>
<dbReference type="Gene3D" id="3.10.50.40">
    <property type="match status" value="2"/>
</dbReference>
<dbReference type="Proteomes" id="UP000613768">
    <property type="component" value="Unassembled WGS sequence"/>
</dbReference>
<gene>
    <name evidence="10" type="ORF">IFO71_12080</name>
</gene>
<proteinExistence type="inferred from homology"/>
<dbReference type="InterPro" id="IPR000297">
    <property type="entry name" value="PPIase_PpiC"/>
</dbReference>
<evidence type="ECO:0000259" key="9">
    <source>
        <dbReference type="PROSITE" id="PS50198"/>
    </source>
</evidence>